<dbReference type="HAMAP" id="MF_00083">
    <property type="entry name" value="Pept_tRNA_hydro_bact"/>
    <property type="match status" value="1"/>
</dbReference>
<dbReference type="GO" id="GO:0004045">
    <property type="term" value="F:peptidyl-tRNA hydrolase activity"/>
    <property type="evidence" value="ECO:0007669"/>
    <property type="project" value="InterPro"/>
</dbReference>
<dbReference type="EMBL" id="CAEZTZ010000100">
    <property type="protein sequence ID" value="CAB4587840.1"/>
    <property type="molecule type" value="Genomic_DNA"/>
</dbReference>
<gene>
    <name evidence="4" type="ORF">UFOPK1767_00763</name>
</gene>
<dbReference type="Gene3D" id="3.40.50.1470">
    <property type="entry name" value="Peptidyl-tRNA hydrolase"/>
    <property type="match status" value="1"/>
</dbReference>
<organism evidence="4">
    <name type="scientific">freshwater metagenome</name>
    <dbReference type="NCBI Taxonomy" id="449393"/>
    <lineage>
        <taxon>unclassified sequences</taxon>
        <taxon>metagenomes</taxon>
        <taxon>ecological metagenomes</taxon>
    </lineage>
</organism>
<proteinExistence type="inferred from homology"/>
<dbReference type="SUPFAM" id="SSF53178">
    <property type="entry name" value="Peptidyl-tRNA hydrolase-like"/>
    <property type="match status" value="1"/>
</dbReference>
<dbReference type="CDD" id="cd00462">
    <property type="entry name" value="PTH"/>
    <property type="match status" value="1"/>
</dbReference>
<protein>
    <submittedName>
        <fullName evidence="4">Unannotated protein</fullName>
    </submittedName>
</protein>
<dbReference type="FunFam" id="3.40.50.1470:FF:000001">
    <property type="entry name" value="Peptidyl-tRNA hydrolase"/>
    <property type="match status" value="1"/>
</dbReference>
<sequence>MTDAWLVVGLGNPGPDYAAHRHSVGHRVIDSLAEQIGEKPKRHKSIAMVAEGRFRPATDKVILATLMCYMNVSGGPIGQLAKFFGIDPDHVIVIHDDIDLPFDTVRIKAGGGHGGQNGVRSTIDHLGADFLRVRVGVGRPSGQKDTAVHVLEPFTKVERETLPNLIADAAGAAESIVLEGLAQAQLRYHSPS</sequence>
<evidence type="ECO:0000256" key="2">
    <source>
        <dbReference type="ARBA" id="ARBA00022801"/>
    </source>
</evidence>
<keyword evidence="1" id="KW-0820">tRNA-binding</keyword>
<reference evidence="4" key="1">
    <citation type="submission" date="2020-05" db="EMBL/GenBank/DDBJ databases">
        <authorList>
            <person name="Chiriac C."/>
            <person name="Salcher M."/>
            <person name="Ghai R."/>
            <person name="Kavagutti S V."/>
        </authorList>
    </citation>
    <scope>NUCLEOTIDE SEQUENCE</scope>
</reference>
<evidence type="ECO:0000256" key="1">
    <source>
        <dbReference type="ARBA" id="ARBA00022555"/>
    </source>
</evidence>
<dbReference type="NCBIfam" id="TIGR00447">
    <property type="entry name" value="pth"/>
    <property type="match status" value="1"/>
</dbReference>
<dbReference type="AlphaFoldDB" id="A0A6J6FGX6"/>
<dbReference type="InterPro" id="IPR001328">
    <property type="entry name" value="Pept_tRNA_hydro"/>
</dbReference>
<keyword evidence="2" id="KW-0378">Hydrolase</keyword>
<dbReference type="PANTHER" id="PTHR17224">
    <property type="entry name" value="PEPTIDYL-TRNA HYDROLASE"/>
    <property type="match status" value="1"/>
</dbReference>
<evidence type="ECO:0000256" key="3">
    <source>
        <dbReference type="ARBA" id="ARBA00022884"/>
    </source>
</evidence>
<dbReference type="GO" id="GO:0000049">
    <property type="term" value="F:tRNA binding"/>
    <property type="evidence" value="ECO:0007669"/>
    <property type="project" value="UniProtKB-KW"/>
</dbReference>
<name>A0A6J6FGX6_9ZZZZ</name>
<accession>A0A6J6FGX6</accession>
<dbReference type="Pfam" id="PF01195">
    <property type="entry name" value="Pept_tRNA_hydro"/>
    <property type="match status" value="1"/>
</dbReference>
<dbReference type="PANTHER" id="PTHR17224:SF1">
    <property type="entry name" value="PEPTIDYL-TRNA HYDROLASE"/>
    <property type="match status" value="1"/>
</dbReference>
<evidence type="ECO:0000313" key="4">
    <source>
        <dbReference type="EMBL" id="CAB4587840.1"/>
    </source>
</evidence>
<keyword evidence="3" id="KW-0694">RNA-binding</keyword>
<dbReference type="InterPro" id="IPR036416">
    <property type="entry name" value="Pept_tRNA_hydro_sf"/>
</dbReference>